<dbReference type="PROSITE" id="PS50893">
    <property type="entry name" value="ABC_TRANSPORTER_2"/>
    <property type="match status" value="1"/>
</dbReference>
<proteinExistence type="predicted"/>
<dbReference type="EMBL" id="CABHNI010000020">
    <property type="protein sequence ID" value="VUX03016.1"/>
    <property type="molecule type" value="Genomic_DNA"/>
</dbReference>
<dbReference type="EC" id="3.6.3.-" evidence="5"/>
<keyword evidence="3 5" id="KW-0067">ATP-binding</keyword>
<name>A0A564T6V2_9FIRM</name>
<dbReference type="AlphaFoldDB" id="A0A564T6V2"/>
<dbReference type="Pfam" id="PF00005">
    <property type="entry name" value="ABC_tran"/>
    <property type="match status" value="1"/>
</dbReference>
<dbReference type="InterPro" id="IPR003593">
    <property type="entry name" value="AAA+_ATPase"/>
</dbReference>
<reference evidence="5 6" key="1">
    <citation type="submission" date="2019-07" db="EMBL/GenBank/DDBJ databases">
        <authorList>
            <person name="Hibberd C M."/>
            <person name="Gehrig L. J."/>
            <person name="Chang H.-W."/>
            <person name="Venkatesh S."/>
        </authorList>
    </citation>
    <scope>NUCLEOTIDE SEQUENCE [LARGE SCALE GENOMIC DNA]</scope>
    <source>
        <strain evidence="5">Dorea_formicigenerans_SSTS_Bg7063</strain>
    </source>
</reference>
<protein>
    <submittedName>
        <fullName evidence="5">Lipopolysaccharide export system ATP-binding protein LptB</fullName>
        <ecNumber evidence="5">3.6.3.-</ecNumber>
    </submittedName>
</protein>
<evidence type="ECO:0000313" key="6">
    <source>
        <dbReference type="Proteomes" id="UP000358366"/>
    </source>
</evidence>
<dbReference type="GO" id="GO:0016887">
    <property type="term" value="F:ATP hydrolysis activity"/>
    <property type="evidence" value="ECO:0007669"/>
    <property type="project" value="InterPro"/>
</dbReference>
<dbReference type="PANTHER" id="PTHR42939">
    <property type="entry name" value="ABC TRANSPORTER ATP-BINDING PROTEIN ALBC-RELATED"/>
    <property type="match status" value="1"/>
</dbReference>
<dbReference type="InterPro" id="IPR003439">
    <property type="entry name" value="ABC_transporter-like_ATP-bd"/>
</dbReference>
<keyword evidence="2" id="KW-0547">Nucleotide-binding</keyword>
<gene>
    <name evidence="5" type="primary">lptB_1</name>
    <name evidence="5" type="ORF">DFSSTS7063_01135</name>
</gene>
<evidence type="ECO:0000313" key="5">
    <source>
        <dbReference type="EMBL" id="VUX03016.1"/>
    </source>
</evidence>
<evidence type="ECO:0000256" key="1">
    <source>
        <dbReference type="ARBA" id="ARBA00022448"/>
    </source>
</evidence>
<dbReference type="RefSeq" id="WP_144124049.1">
    <property type="nucleotide sequence ID" value="NZ_CABHNI010000020.1"/>
</dbReference>
<dbReference type="InterPro" id="IPR051782">
    <property type="entry name" value="ABC_Transporter_VariousFunc"/>
</dbReference>
<dbReference type="GO" id="GO:0005524">
    <property type="term" value="F:ATP binding"/>
    <property type="evidence" value="ECO:0007669"/>
    <property type="project" value="UniProtKB-KW"/>
</dbReference>
<dbReference type="PANTHER" id="PTHR42939:SF1">
    <property type="entry name" value="ABC TRANSPORTER ATP-BINDING PROTEIN ALBC-RELATED"/>
    <property type="match status" value="1"/>
</dbReference>
<dbReference type="Proteomes" id="UP000358366">
    <property type="component" value="Unassembled WGS sequence"/>
</dbReference>
<dbReference type="PROSITE" id="PS00211">
    <property type="entry name" value="ABC_TRANSPORTER_1"/>
    <property type="match status" value="1"/>
</dbReference>
<feature type="domain" description="ABC transporter" evidence="4">
    <location>
        <begin position="3"/>
        <end position="229"/>
    </location>
</feature>
<dbReference type="InterPro" id="IPR017871">
    <property type="entry name" value="ABC_transporter-like_CS"/>
</dbReference>
<organism evidence="5 6">
    <name type="scientific">Dorea formicigenerans</name>
    <dbReference type="NCBI Taxonomy" id="39486"/>
    <lineage>
        <taxon>Bacteria</taxon>
        <taxon>Bacillati</taxon>
        <taxon>Bacillota</taxon>
        <taxon>Clostridia</taxon>
        <taxon>Lachnospirales</taxon>
        <taxon>Lachnospiraceae</taxon>
        <taxon>Dorea</taxon>
    </lineage>
</organism>
<evidence type="ECO:0000256" key="2">
    <source>
        <dbReference type="ARBA" id="ARBA00022741"/>
    </source>
</evidence>
<dbReference type="CDD" id="cd03230">
    <property type="entry name" value="ABC_DR_subfamily_A"/>
    <property type="match status" value="1"/>
</dbReference>
<evidence type="ECO:0000256" key="3">
    <source>
        <dbReference type="ARBA" id="ARBA00022840"/>
    </source>
</evidence>
<dbReference type="SMART" id="SM00382">
    <property type="entry name" value="AAA"/>
    <property type="match status" value="1"/>
</dbReference>
<sequence length="293" mass="32795">MEIKVENIEKFYGKNHALHNVSFSLKSGEIVGLLGHNGAGKSTLIKCIMNVIKSYKGKILIDGKDIKKHQEIIAEECGFLLEPSFCDYLSAYDNLKLLEEITINRSGYSVDDILTMVSLKNASDKKVGEFSFGMRQRLGLAQVFLADSHFVILDEPTVGLDPIGIDIIKSLILKLSKAGTAVLFSSHQISDVFEICTRAIVMNSGEIVYDDTIDHLIKKKYKLFFDRPVSDELDLSHVTEDIVIQENEIMVNHIETVTSLMNDMTVSGFKIIDIDTEESLDYLKSYMNTGGKK</sequence>
<dbReference type="SUPFAM" id="SSF52540">
    <property type="entry name" value="P-loop containing nucleoside triphosphate hydrolases"/>
    <property type="match status" value="1"/>
</dbReference>
<dbReference type="InterPro" id="IPR027417">
    <property type="entry name" value="P-loop_NTPase"/>
</dbReference>
<keyword evidence="1" id="KW-0813">Transport</keyword>
<evidence type="ECO:0000259" key="4">
    <source>
        <dbReference type="PROSITE" id="PS50893"/>
    </source>
</evidence>
<accession>A0A564T6V2</accession>
<keyword evidence="5" id="KW-0378">Hydrolase</keyword>
<dbReference type="Gene3D" id="3.40.50.300">
    <property type="entry name" value="P-loop containing nucleotide triphosphate hydrolases"/>
    <property type="match status" value="1"/>
</dbReference>